<dbReference type="PANTHER" id="PTHR36451:SF1">
    <property type="entry name" value="OMEGA-HYDROXY-BETA-DIHYDROMENAQUINONE-9 SULFOTRANSFERASE STF3"/>
    <property type="match status" value="1"/>
</dbReference>
<proteinExistence type="predicted"/>
<dbReference type="Proteomes" id="UP000636888">
    <property type="component" value="Unassembled WGS sequence"/>
</dbReference>
<dbReference type="InterPro" id="IPR052736">
    <property type="entry name" value="Stf3_sulfotransferase"/>
</dbReference>
<gene>
    <name evidence="1" type="ORF">JFN93_07635</name>
</gene>
<reference evidence="1" key="1">
    <citation type="submission" date="2020-12" db="EMBL/GenBank/DDBJ databases">
        <title>Geomonas sp. Red875, isolated from river sediment.</title>
        <authorList>
            <person name="Xu Z."/>
            <person name="Zhang Z."/>
            <person name="Masuda Y."/>
            <person name="Itoh H."/>
            <person name="Senoo K."/>
        </authorList>
    </citation>
    <scope>NUCLEOTIDE SEQUENCE</scope>
    <source>
        <strain evidence="1">Red875</strain>
    </source>
</reference>
<sequence>MNGNATRAKIPWTLGVAPLDADRLLLEAAQKAGPQTVDREFETALKTLVQALNEEAELGLVGQMAARQHLRELLETRFRLLELWQHQPAIQAAPVLPQIFLTGLPKTGSTFLHRLLALDPDNRVPRMWEVMLPLPPPDRASAATDDRIRRAQNRLRWLNWIHPKLVRAHPVGAALPQECGALLGYTLESSVFLDMFTVPSYESWLRSRDLGNAYRFHAQLLQHLQWHSPADRWVLKSSDHLYALKALLKTYPEALFVFLHRDPLRVLQAACSQMALLKRVFSRQVDFEKLGGYESGCLHDKIELILEFRASHPQLEERIVDVRYQDLAEDPVATVRRIYERFGLRLTDAAAARMAAFAAAERGGNRTDTFPLGAFSLDPDRRSPHFELYRERFALEREELRDR</sequence>
<dbReference type="RefSeq" id="WP_199383412.1">
    <property type="nucleotide sequence ID" value="NZ_JAEMHM010000005.1"/>
</dbReference>
<comment type="caution">
    <text evidence="1">The sequence shown here is derived from an EMBL/GenBank/DDBJ whole genome shotgun (WGS) entry which is preliminary data.</text>
</comment>
<dbReference type="InterPro" id="IPR027417">
    <property type="entry name" value="P-loop_NTPase"/>
</dbReference>
<accession>A0A8J7J1G9</accession>
<keyword evidence="2" id="KW-1185">Reference proteome</keyword>
<dbReference type="EMBL" id="JAEMHM010000005">
    <property type="protein sequence ID" value="MBJ6724573.1"/>
    <property type="molecule type" value="Genomic_DNA"/>
</dbReference>
<dbReference type="AlphaFoldDB" id="A0A8J7J1G9"/>
<evidence type="ECO:0000313" key="2">
    <source>
        <dbReference type="Proteomes" id="UP000636888"/>
    </source>
</evidence>
<protein>
    <submittedName>
        <fullName evidence="1">Sulfotransferase</fullName>
    </submittedName>
</protein>
<dbReference type="Pfam" id="PF13469">
    <property type="entry name" value="Sulfotransfer_3"/>
    <property type="match status" value="1"/>
</dbReference>
<dbReference type="Gene3D" id="3.40.50.300">
    <property type="entry name" value="P-loop containing nucleotide triphosphate hydrolases"/>
    <property type="match status" value="1"/>
</dbReference>
<name>A0A8J7J1G9_9BACT</name>
<evidence type="ECO:0000313" key="1">
    <source>
        <dbReference type="EMBL" id="MBJ6724573.1"/>
    </source>
</evidence>
<dbReference type="PANTHER" id="PTHR36451">
    <property type="entry name" value="PAPS-DEPENDENT SULFOTRANSFERASE STF3"/>
    <property type="match status" value="1"/>
</dbReference>
<dbReference type="SUPFAM" id="SSF52540">
    <property type="entry name" value="P-loop containing nucleoside triphosphate hydrolases"/>
    <property type="match status" value="1"/>
</dbReference>
<organism evidence="1 2">
    <name type="scientific">Geomesophilobacter sediminis</name>
    <dbReference type="NCBI Taxonomy" id="2798584"/>
    <lineage>
        <taxon>Bacteria</taxon>
        <taxon>Pseudomonadati</taxon>
        <taxon>Thermodesulfobacteriota</taxon>
        <taxon>Desulfuromonadia</taxon>
        <taxon>Geobacterales</taxon>
        <taxon>Geobacteraceae</taxon>
        <taxon>Geomesophilobacter</taxon>
    </lineage>
</organism>